<evidence type="ECO:0000313" key="9">
    <source>
        <dbReference type="Proteomes" id="UP001062165"/>
    </source>
</evidence>
<sequence>MHKIGLIIAREYIARVKKKSFIIMTILGPILFAGMMALVFWSATRSGDQKLIQVIDESGYFKNQIESTEAITYQFIAADVEQTKQSLLQSDAIFGLLHIPKINLNQPEGIKFYSTQNPGIALEGGIEKRIKGIIEDEKLAHSGLDQALIDNLRAKVDIQTINLSDTGDESESNSGVAFGVGYVSSFLLYMFIFIYGMQIMRGVTQEKTSRIIEVMIASVRPFQLMMGKILGIAAVGLTQFVLWAVMTTALTSVTSSMILDQPTPAEQALNEAGADTAQMEAQKKAFDIMSITNKIDIPLILTSFLIYFLGGYLLYGALLAAIGSAVDSEADSQQFMLPITLPLIFSMMMISIVIQEPHGSMAFWLSIIPFTSPVIMMMRLPFDVPMWELALSIGLLILGFCATTWMAGRIYRIGIFMHGTKVNYKTLVKWFVMKI</sequence>
<keyword evidence="2" id="KW-1003">Cell membrane</keyword>
<keyword evidence="5 6" id="KW-0472">Membrane</keyword>
<evidence type="ECO:0000256" key="3">
    <source>
        <dbReference type="ARBA" id="ARBA00022692"/>
    </source>
</evidence>
<feature type="domain" description="ABC-2 type transporter transmembrane" evidence="7">
    <location>
        <begin position="19"/>
        <end position="407"/>
    </location>
</feature>
<dbReference type="EMBL" id="CP106735">
    <property type="protein sequence ID" value="UXX80266.1"/>
    <property type="molecule type" value="Genomic_DNA"/>
</dbReference>
<proteinExistence type="predicted"/>
<evidence type="ECO:0000256" key="2">
    <source>
        <dbReference type="ARBA" id="ARBA00022475"/>
    </source>
</evidence>
<evidence type="ECO:0000256" key="6">
    <source>
        <dbReference type="SAM" id="Phobius"/>
    </source>
</evidence>
<dbReference type="PANTHER" id="PTHR30294">
    <property type="entry name" value="MEMBRANE COMPONENT OF ABC TRANSPORTER YHHJ-RELATED"/>
    <property type="match status" value="1"/>
</dbReference>
<evidence type="ECO:0000256" key="1">
    <source>
        <dbReference type="ARBA" id="ARBA00004651"/>
    </source>
</evidence>
<dbReference type="Gene3D" id="3.40.190.10">
    <property type="entry name" value="Periplasmic binding protein-like II"/>
    <property type="match status" value="1"/>
</dbReference>
<dbReference type="PANTHER" id="PTHR30294:SF29">
    <property type="entry name" value="MULTIDRUG ABC TRANSPORTER PERMEASE YBHS-RELATED"/>
    <property type="match status" value="1"/>
</dbReference>
<dbReference type="Proteomes" id="UP001062165">
    <property type="component" value="Chromosome"/>
</dbReference>
<dbReference type="Pfam" id="PF12698">
    <property type="entry name" value="ABC2_membrane_3"/>
    <property type="match status" value="1"/>
</dbReference>
<feature type="transmembrane region" description="Helical" evidence="6">
    <location>
        <begin position="386"/>
        <end position="407"/>
    </location>
</feature>
<dbReference type="InterPro" id="IPR013525">
    <property type="entry name" value="ABC2_TM"/>
</dbReference>
<dbReference type="RefSeq" id="WP_263051996.1">
    <property type="nucleotide sequence ID" value="NZ_CP106735.1"/>
</dbReference>
<evidence type="ECO:0000256" key="4">
    <source>
        <dbReference type="ARBA" id="ARBA00022989"/>
    </source>
</evidence>
<keyword evidence="4 6" id="KW-1133">Transmembrane helix</keyword>
<evidence type="ECO:0000256" key="5">
    <source>
        <dbReference type="ARBA" id="ARBA00023136"/>
    </source>
</evidence>
<protein>
    <submittedName>
        <fullName evidence="8">ABC transporter permease</fullName>
    </submittedName>
</protein>
<feature type="transmembrane region" description="Helical" evidence="6">
    <location>
        <begin position="335"/>
        <end position="354"/>
    </location>
</feature>
<comment type="subcellular location">
    <subcellularLocation>
        <location evidence="1">Cell membrane</location>
        <topology evidence="1">Multi-pass membrane protein</topology>
    </subcellularLocation>
</comment>
<feature type="transmembrane region" description="Helical" evidence="6">
    <location>
        <begin position="240"/>
        <end position="259"/>
    </location>
</feature>
<feature type="transmembrane region" description="Helical" evidence="6">
    <location>
        <begin position="176"/>
        <end position="199"/>
    </location>
</feature>
<keyword evidence="3 6" id="KW-0812">Transmembrane</keyword>
<dbReference type="InterPro" id="IPR051449">
    <property type="entry name" value="ABC-2_transporter_component"/>
</dbReference>
<gene>
    <name evidence="8" type="ORF">N7E81_04020</name>
</gene>
<evidence type="ECO:0000259" key="7">
    <source>
        <dbReference type="Pfam" id="PF12698"/>
    </source>
</evidence>
<feature type="transmembrane region" description="Helical" evidence="6">
    <location>
        <begin position="299"/>
        <end position="323"/>
    </location>
</feature>
<feature type="transmembrane region" description="Helical" evidence="6">
    <location>
        <begin position="21"/>
        <end position="41"/>
    </location>
</feature>
<evidence type="ECO:0000313" key="8">
    <source>
        <dbReference type="EMBL" id="UXX80266.1"/>
    </source>
</evidence>
<keyword evidence="9" id="KW-1185">Reference proteome</keyword>
<accession>A0ABY6D277</accession>
<reference evidence="8" key="1">
    <citation type="submission" date="2022-10" db="EMBL/GenBank/DDBJ databases">
        <title>Comparative genomics and taxonomic characterization of three novel marine species of genus Reichenbachiella exhibiting antioxidant and polysaccharide degradation activities.</title>
        <authorList>
            <person name="Muhammad N."/>
            <person name="Lee Y.-J."/>
            <person name="Ko J."/>
            <person name="Kim S.-G."/>
        </authorList>
    </citation>
    <scope>NUCLEOTIDE SEQUENCE</scope>
    <source>
        <strain evidence="8">Wsw4-B4</strain>
    </source>
</reference>
<organism evidence="8 9">
    <name type="scientific">Reichenbachiella carrageenanivorans</name>
    <dbReference type="NCBI Taxonomy" id="2979869"/>
    <lineage>
        <taxon>Bacteria</taxon>
        <taxon>Pseudomonadati</taxon>
        <taxon>Bacteroidota</taxon>
        <taxon>Cytophagia</taxon>
        <taxon>Cytophagales</taxon>
        <taxon>Reichenbachiellaceae</taxon>
        <taxon>Reichenbachiella</taxon>
    </lineage>
</organism>
<dbReference type="SUPFAM" id="SSF53850">
    <property type="entry name" value="Periplasmic binding protein-like II"/>
    <property type="match status" value="1"/>
</dbReference>
<name>A0ABY6D277_9BACT</name>